<protein>
    <submittedName>
        <fullName evidence="7">O-antigen polymerase</fullName>
    </submittedName>
</protein>
<dbReference type="RefSeq" id="WP_152129235.1">
    <property type="nucleotide sequence ID" value="NZ_WEJV01000080.1"/>
</dbReference>
<dbReference type="AlphaFoldDB" id="A0A4D6U7A8"/>
<name>A0A4D6U7A8_PLESH</name>
<evidence type="ECO:0000256" key="2">
    <source>
        <dbReference type="ARBA" id="ARBA00022692"/>
    </source>
</evidence>
<gene>
    <name evidence="7" type="primary">wzy</name>
</gene>
<dbReference type="Pfam" id="PF04932">
    <property type="entry name" value="Wzy_C"/>
    <property type="match status" value="1"/>
</dbReference>
<evidence type="ECO:0000256" key="4">
    <source>
        <dbReference type="ARBA" id="ARBA00023136"/>
    </source>
</evidence>
<organism evidence="7">
    <name type="scientific">Plesiomonas shigelloides</name>
    <name type="common">Aeromonas shigelloides</name>
    <dbReference type="NCBI Taxonomy" id="703"/>
    <lineage>
        <taxon>Bacteria</taxon>
        <taxon>Pseudomonadati</taxon>
        <taxon>Pseudomonadota</taxon>
        <taxon>Gammaproteobacteria</taxon>
        <taxon>Enterobacterales</taxon>
        <taxon>Enterobacteriaceae</taxon>
        <taxon>Plesiomonas</taxon>
    </lineage>
</organism>
<evidence type="ECO:0000313" key="7">
    <source>
        <dbReference type="EMBL" id="QCH03131.1"/>
    </source>
</evidence>
<keyword evidence="2 5" id="KW-0812">Transmembrane</keyword>
<feature type="transmembrane region" description="Helical" evidence="5">
    <location>
        <begin position="115"/>
        <end position="133"/>
    </location>
</feature>
<evidence type="ECO:0000256" key="5">
    <source>
        <dbReference type="SAM" id="Phobius"/>
    </source>
</evidence>
<proteinExistence type="predicted"/>
<dbReference type="PANTHER" id="PTHR37422:SF17">
    <property type="entry name" value="O-ANTIGEN LIGASE"/>
    <property type="match status" value="1"/>
</dbReference>
<feature type="transmembrane region" description="Helical" evidence="5">
    <location>
        <begin position="194"/>
        <end position="226"/>
    </location>
</feature>
<feature type="transmembrane region" description="Helical" evidence="5">
    <location>
        <begin position="12"/>
        <end position="28"/>
    </location>
</feature>
<feature type="transmembrane region" description="Helical" evidence="5">
    <location>
        <begin position="338"/>
        <end position="355"/>
    </location>
</feature>
<feature type="domain" description="O-antigen ligase-related" evidence="6">
    <location>
        <begin position="196"/>
        <end position="327"/>
    </location>
</feature>
<keyword evidence="3 5" id="KW-1133">Transmembrane helix</keyword>
<comment type="subcellular location">
    <subcellularLocation>
        <location evidence="1">Membrane</location>
        <topology evidence="1">Multi-pass membrane protein</topology>
    </subcellularLocation>
</comment>
<accession>A0A4D6U7A8</accession>
<feature type="transmembrane region" description="Helical" evidence="5">
    <location>
        <begin position="58"/>
        <end position="77"/>
    </location>
</feature>
<sequence length="381" mass="44533">MRDIKLISYQRLANFLAVFSFIDMLFLPRIMYPVAIPISLIFVVIFHLIFHKISKTEICLFIVLITSLSATLLNVSINFSAELSDGIKRTIQLCSFMLFYFFVSRVSFNENVYLKIIRIFFAWVFALTLIYLIDPSSVVGNISNIYPESNFIQEENLLNLRFSYIFQDPNGAGYLYAILLASFLIIEKNNFYKYIYIFFALFCIFVTQSRGALLSVCVMFLAIFLFKRKYLPKYYCILFFVIALVVIYSLRENDSVMSLYHTFSNRGNLESSLGGGRFDKYIYMIENINIMPYGAGYNLFKDGNVFKPHSDLIRLNLSYGFIVMAILYSTVHPRSKEQLFVFIPFLFGFMINSMIDEYRLMCAFYILMRVVYKNDGCNEKF</sequence>
<evidence type="ECO:0000256" key="1">
    <source>
        <dbReference type="ARBA" id="ARBA00004141"/>
    </source>
</evidence>
<dbReference type="GO" id="GO:0016020">
    <property type="term" value="C:membrane"/>
    <property type="evidence" value="ECO:0007669"/>
    <property type="project" value="UniProtKB-SubCell"/>
</dbReference>
<feature type="transmembrane region" description="Helical" evidence="5">
    <location>
        <begin position="232"/>
        <end position="250"/>
    </location>
</feature>
<dbReference type="EMBL" id="MK551180">
    <property type="protein sequence ID" value="QCH03131.1"/>
    <property type="molecule type" value="Genomic_DNA"/>
</dbReference>
<feature type="transmembrane region" description="Helical" evidence="5">
    <location>
        <begin position="312"/>
        <end position="331"/>
    </location>
</feature>
<feature type="transmembrane region" description="Helical" evidence="5">
    <location>
        <begin position="89"/>
        <end position="108"/>
    </location>
</feature>
<feature type="transmembrane region" description="Helical" evidence="5">
    <location>
        <begin position="171"/>
        <end position="187"/>
    </location>
</feature>
<reference evidence="7" key="1">
    <citation type="journal article" date="2019" name="Front. Microbiol.">
        <title>O-Antigen Gene Clusters of Plesiomonas shigelloides Serogroups and Its Application in Development of a Molecular Serotyping Scheme.</title>
        <authorList>
            <person name="Xi D."/>
            <person name="Wang X."/>
            <person name="Ning K."/>
            <person name="Liu Q."/>
            <person name="Jing F."/>
            <person name="Guo X."/>
            <person name="Cao B."/>
        </authorList>
    </citation>
    <scope>NUCLEOTIDE SEQUENCE</scope>
    <source>
        <strain evidence="7">O10H41</strain>
    </source>
</reference>
<keyword evidence="4 5" id="KW-0472">Membrane</keyword>
<dbReference type="InterPro" id="IPR051533">
    <property type="entry name" value="WaaL-like"/>
</dbReference>
<evidence type="ECO:0000259" key="6">
    <source>
        <dbReference type="Pfam" id="PF04932"/>
    </source>
</evidence>
<evidence type="ECO:0000256" key="3">
    <source>
        <dbReference type="ARBA" id="ARBA00022989"/>
    </source>
</evidence>
<dbReference type="InterPro" id="IPR007016">
    <property type="entry name" value="O-antigen_ligase-rel_domated"/>
</dbReference>
<dbReference type="PANTHER" id="PTHR37422">
    <property type="entry name" value="TEICHURONIC ACID BIOSYNTHESIS PROTEIN TUAE"/>
    <property type="match status" value="1"/>
</dbReference>
<feature type="transmembrane region" description="Helical" evidence="5">
    <location>
        <begin position="34"/>
        <end position="51"/>
    </location>
</feature>